<evidence type="ECO:0000256" key="6">
    <source>
        <dbReference type="ARBA" id="ARBA00022989"/>
    </source>
</evidence>
<dbReference type="InterPro" id="IPR000515">
    <property type="entry name" value="MetI-like"/>
</dbReference>
<protein>
    <submittedName>
        <fullName evidence="10">Amino acid ABC transporter permease</fullName>
    </submittedName>
</protein>
<feature type="domain" description="ABC transmembrane type-1" evidence="9">
    <location>
        <begin position="60"/>
        <end position="253"/>
    </location>
</feature>
<evidence type="ECO:0000259" key="9">
    <source>
        <dbReference type="PROSITE" id="PS50928"/>
    </source>
</evidence>
<evidence type="ECO:0000256" key="1">
    <source>
        <dbReference type="ARBA" id="ARBA00004429"/>
    </source>
</evidence>
<dbReference type="Gene3D" id="1.10.3720.10">
    <property type="entry name" value="MetI-like"/>
    <property type="match status" value="1"/>
</dbReference>
<dbReference type="GO" id="GO:0043190">
    <property type="term" value="C:ATP-binding cassette (ABC) transporter complex"/>
    <property type="evidence" value="ECO:0007669"/>
    <property type="project" value="InterPro"/>
</dbReference>
<feature type="transmembrane region" description="Helical" evidence="8">
    <location>
        <begin position="133"/>
        <end position="157"/>
    </location>
</feature>
<keyword evidence="4" id="KW-1003">Cell membrane</keyword>
<dbReference type="STRING" id="1914305.BLW93_00730"/>
<dbReference type="NCBIfam" id="TIGR01726">
    <property type="entry name" value="HEQRo_perm_3TM"/>
    <property type="match status" value="1"/>
</dbReference>
<dbReference type="PANTHER" id="PTHR30614">
    <property type="entry name" value="MEMBRANE COMPONENT OF AMINO ACID ABC TRANSPORTER"/>
    <property type="match status" value="1"/>
</dbReference>
<dbReference type="PROSITE" id="PS50928">
    <property type="entry name" value="ABC_TM1"/>
    <property type="match status" value="1"/>
</dbReference>
<feature type="transmembrane region" description="Helical" evidence="8">
    <location>
        <begin position="15"/>
        <end position="32"/>
    </location>
</feature>
<keyword evidence="7 8" id="KW-0472">Membrane</keyword>
<proteinExistence type="inferred from homology"/>
<evidence type="ECO:0000256" key="2">
    <source>
        <dbReference type="ARBA" id="ARBA00010072"/>
    </source>
</evidence>
<feature type="transmembrane region" description="Helical" evidence="8">
    <location>
        <begin position="96"/>
        <end position="121"/>
    </location>
</feature>
<dbReference type="SUPFAM" id="SSF161098">
    <property type="entry name" value="MetI-like"/>
    <property type="match status" value="1"/>
</dbReference>
<dbReference type="GO" id="GO:0006865">
    <property type="term" value="P:amino acid transport"/>
    <property type="evidence" value="ECO:0007669"/>
    <property type="project" value="TreeGrafter"/>
</dbReference>
<evidence type="ECO:0000313" key="11">
    <source>
        <dbReference type="Proteomes" id="UP000187408"/>
    </source>
</evidence>
<dbReference type="InterPro" id="IPR043429">
    <property type="entry name" value="ArtM/GltK/GlnP/TcyL/YhdX-like"/>
</dbReference>
<evidence type="ECO:0000256" key="4">
    <source>
        <dbReference type="ARBA" id="ARBA00022475"/>
    </source>
</evidence>
<dbReference type="InterPro" id="IPR035906">
    <property type="entry name" value="MetI-like_sf"/>
</dbReference>
<dbReference type="Pfam" id="PF00528">
    <property type="entry name" value="BPD_transp_1"/>
    <property type="match status" value="1"/>
</dbReference>
<organism evidence="10 11">
    <name type="scientific">Desulfurobacterium indicum</name>
    <dbReference type="NCBI Taxonomy" id="1914305"/>
    <lineage>
        <taxon>Bacteria</taxon>
        <taxon>Pseudomonadati</taxon>
        <taxon>Aquificota</taxon>
        <taxon>Aquificia</taxon>
        <taxon>Desulfurobacteriales</taxon>
        <taxon>Desulfurobacteriaceae</taxon>
        <taxon>Desulfurobacterium</taxon>
    </lineage>
</organism>
<keyword evidence="3 8" id="KW-0813">Transport</keyword>
<evidence type="ECO:0000256" key="3">
    <source>
        <dbReference type="ARBA" id="ARBA00022448"/>
    </source>
</evidence>
<comment type="similarity">
    <text evidence="2">Belongs to the binding-protein-dependent transport system permease family. HisMQ subfamily.</text>
</comment>
<dbReference type="CDD" id="cd06261">
    <property type="entry name" value="TM_PBP2"/>
    <property type="match status" value="1"/>
</dbReference>
<dbReference type="InterPro" id="IPR010065">
    <property type="entry name" value="AA_ABC_transptr_permease_3TM"/>
</dbReference>
<evidence type="ECO:0000256" key="7">
    <source>
        <dbReference type="ARBA" id="ARBA00023136"/>
    </source>
</evidence>
<evidence type="ECO:0000256" key="5">
    <source>
        <dbReference type="ARBA" id="ARBA00022692"/>
    </source>
</evidence>
<comment type="subcellular location">
    <subcellularLocation>
        <location evidence="1">Cell inner membrane</location>
        <topology evidence="1">Multi-pass membrane protein</topology>
    </subcellularLocation>
    <subcellularLocation>
        <location evidence="8">Cell membrane</location>
        <topology evidence="8">Multi-pass membrane protein</topology>
    </subcellularLocation>
</comment>
<keyword evidence="5 8" id="KW-0812">Transmembrane</keyword>
<name>A0A1R1MN77_9BACT</name>
<keyword evidence="6 8" id="KW-1133">Transmembrane helix</keyword>
<evidence type="ECO:0000256" key="8">
    <source>
        <dbReference type="RuleBase" id="RU363032"/>
    </source>
</evidence>
<keyword evidence="11" id="KW-1185">Reference proteome</keyword>
<dbReference type="GO" id="GO:0022857">
    <property type="term" value="F:transmembrane transporter activity"/>
    <property type="evidence" value="ECO:0007669"/>
    <property type="project" value="InterPro"/>
</dbReference>
<comment type="caution">
    <text evidence="10">The sequence shown here is derived from an EMBL/GenBank/DDBJ whole genome shotgun (WGS) entry which is preliminary data.</text>
</comment>
<reference evidence="10 11" key="1">
    <citation type="submission" date="2016-10" db="EMBL/GenBank/DDBJ databases">
        <title>Genome sequence of a sulfur-reducing bacterium Desulfurobacterium indicum K6013.</title>
        <authorList>
            <person name="Cao J."/>
            <person name="Shao Z."/>
            <person name="Alain K."/>
            <person name="Jebbar M."/>
        </authorList>
    </citation>
    <scope>NUCLEOTIDE SEQUENCE [LARGE SCALE GENOMIC DNA]</scope>
    <source>
        <strain evidence="10 11">K6013</strain>
    </source>
</reference>
<dbReference type="OrthoDB" id="9805999at2"/>
<gene>
    <name evidence="10" type="ORF">BLW93_00730</name>
</gene>
<dbReference type="AlphaFoldDB" id="A0A1R1MN77"/>
<dbReference type="EMBL" id="MOEN01000002">
    <property type="protein sequence ID" value="OMH41227.1"/>
    <property type="molecule type" value="Genomic_DNA"/>
</dbReference>
<dbReference type="PANTHER" id="PTHR30614:SF41">
    <property type="entry name" value="INNER MEMBRANE AMINO-ACID ABC TRANSPORTER PERMEASE PROTEIN YHDY"/>
    <property type="match status" value="1"/>
</dbReference>
<evidence type="ECO:0000313" key="10">
    <source>
        <dbReference type="EMBL" id="OMH41227.1"/>
    </source>
</evidence>
<feature type="transmembrane region" description="Helical" evidence="8">
    <location>
        <begin position="234"/>
        <end position="253"/>
    </location>
</feature>
<dbReference type="Proteomes" id="UP000187408">
    <property type="component" value="Unassembled WGS sequence"/>
</dbReference>
<feature type="transmembrane region" description="Helical" evidence="8">
    <location>
        <begin position="178"/>
        <end position="200"/>
    </location>
</feature>
<accession>A0A1R1MN77</accession>
<sequence>MAGAYLHENKRKERLIHLGSMLILAVLMFFYFKHLNLKPVLTKDNIRFLLLGMPDQIGGLALTILMTVILIPVTLVWGAVLAVMRNSKFFKWFATVYIEIVRATPLIMVIFWVYFAIPIFVKSVTGEDISVQPVIAALIAFSIFTSAYIAEIVRSGLNSISKGIKEAGESLGFTKFQIYFYIIMPLVIKRMLPALISQYIAMFKDTSLAYIIGVIEFFRAATILNNRLFLSMEIFTIVAIVYFIIAFTMSRFARYLEVKWRKQLSD</sequence>
<feature type="transmembrane region" description="Helical" evidence="8">
    <location>
        <begin position="57"/>
        <end position="84"/>
    </location>
</feature>